<protein>
    <recommendedName>
        <fullName evidence="4">FTP domain-containing protein</fullName>
    </recommendedName>
</protein>
<feature type="region of interest" description="Disordered" evidence="1">
    <location>
        <begin position="592"/>
        <end position="612"/>
    </location>
</feature>
<feature type="region of interest" description="Disordered" evidence="1">
    <location>
        <begin position="1"/>
        <end position="41"/>
    </location>
</feature>
<evidence type="ECO:0008006" key="4">
    <source>
        <dbReference type="Google" id="ProtNLM"/>
    </source>
</evidence>
<dbReference type="SUPFAM" id="SSF55486">
    <property type="entry name" value="Metalloproteases ('zincins'), catalytic domain"/>
    <property type="match status" value="1"/>
</dbReference>
<proteinExistence type="predicted"/>
<accession>A0A8J3SV45</accession>
<comment type="caution">
    <text evidence="2">The sequence shown here is derived from an EMBL/GenBank/DDBJ whole genome shotgun (WGS) entry which is preliminary data.</text>
</comment>
<keyword evidence="3" id="KW-1185">Reference proteome</keyword>
<feature type="compositionally biased region" description="Basic and acidic residues" evidence="1">
    <location>
        <begin position="23"/>
        <end position="38"/>
    </location>
</feature>
<sequence>MASNQQPSDGTADPLRVAPDVGDTVRDDVLRRYDDPAGTRRRAASARAAIEEFMSGRAGEMKTAGLDLRETGATEGVNTLRIRYQQFHNGLPVFGAGVQAVADIRLAGVTNVDNSTDEQLASAPGPGQARAPDEIGAAAVAPFAEYAAAAEVTGQTLGYTRDDRRPPLPEHDYPTAPLSLLRTGAGADGRVHLVYDCQVRTTGPYEQFSVVVDAVSAEVLWVALLGKYVTANLRVFMPDPVTESDDATLGSASPAGTLDAFRHTVQAEVDPADDGTFTLKGEWFRCVDWDTPAFPQPGEATPDFVYQTHPADRRFLSANAYYWLDTFARYLRGLGHPALNANMRRVDVDPQGLNGQDNSQWVPGDPPRIRFGEGGTPDAADAGVILHEYLHGVFEFLDSNHGGSGSYEHSFCDAIAAVFRDSAAMARHRRTETFPFDNNATDRWSTERTLDRAERFDDAAFFRYGANLRNSMLGTALWQAYLGLGGDSDDRDLRQRAADTVIRTFVEMLTLVPDNTSTGAAHAVQLAQGMISADHRLTGGLHGKVLDAVFVARGLWAPRAVDVYITDSEEDTGLIPGPVSHRSSPDIWVRTTAPEDGDDPELGHQPPAGGQPNHLYVRLRNRGSQTAAAGSFTVEAFRCDPDTEMIWPTHFQPLGTLTVTDPVPPGGTARVGPFVWTPQSAGPVLLLAVAHGAEDPAVPATLTTPVPHDRIVRYDNNVGRRSV</sequence>
<organism evidence="2 3">
    <name type="scientific">Planobispora takensis</name>
    <dbReference type="NCBI Taxonomy" id="1367882"/>
    <lineage>
        <taxon>Bacteria</taxon>
        <taxon>Bacillati</taxon>
        <taxon>Actinomycetota</taxon>
        <taxon>Actinomycetes</taxon>
        <taxon>Streptosporangiales</taxon>
        <taxon>Streptosporangiaceae</taxon>
        <taxon>Planobispora</taxon>
    </lineage>
</organism>
<dbReference type="RefSeq" id="WP_203873801.1">
    <property type="nucleotide sequence ID" value="NZ_BOOK01000007.1"/>
</dbReference>
<dbReference type="EMBL" id="BOOK01000007">
    <property type="protein sequence ID" value="GIH99342.1"/>
    <property type="molecule type" value="Genomic_DNA"/>
</dbReference>
<evidence type="ECO:0000313" key="2">
    <source>
        <dbReference type="EMBL" id="GIH99342.1"/>
    </source>
</evidence>
<name>A0A8J3SV45_9ACTN</name>
<dbReference type="Proteomes" id="UP000634476">
    <property type="component" value="Unassembled WGS sequence"/>
</dbReference>
<evidence type="ECO:0000313" key="3">
    <source>
        <dbReference type="Proteomes" id="UP000634476"/>
    </source>
</evidence>
<reference evidence="2" key="1">
    <citation type="submission" date="2021-01" db="EMBL/GenBank/DDBJ databases">
        <title>Whole genome shotgun sequence of Planobispora takensis NBRC 109077.</title>
        <authorList>
            <person name="Komaki H."/>
            <person name="Tamura T."/>
        </authorList>
    </citation>
    <scope>NUCLEOTIDE SEQUENCE</scope>
    <source>
        <strain evidence="2">NBRC 109077</strain>
    </source>
</reference>
<dbReference type="AlphaFoldDB" id="A0A8J3SV45"/>
<gene>
    <name evidence="2" type="ORF">Pta02_13510</name>
</gene>
<evidence type="ECO:0000256" key="1">
    <source>
        <dbReference type="SAM" id="MobiDB-lite"/>
    </source>
</evidence>